<comment type="caution">
    <text evidence="15">The sequence shown here is derived from an EMBL/GenBank/DDBJ whole genome shotgun (WGS) entry which is preliminary data.</text>
</comment>
<evidence type="ECO:0000313" key="15">
    <source>
        <dbReference type="EMBL" id="PPR06330.1"/>
    </source>
</evidence>
<dbReference type="InterPro" id="IPR001137">
    <property type="entry name" value="Glyco_hydro_11"/>
</dbReference>
<evidence type="ECO:0000256" key="1">
    <source>
        <dbReference type="ARBA" id="ARBA00000681"/>
    </source>
</evidence>
<evidence type="ECO:0000256" key="12">
    <source>
        <dbReference type="SAM" id="MobiDB-lite"/>
    </source>
</evidence>
<dbReference type="InterPro" id="IPR018208">
    <property type="entry name" value="GH11_AS_1"/>
</dbReference>
<keyword evidence="8 10" id="KW-0326">Glycosidase</keyword>
<keyword evidence="6 10" id="KW-0378">Hydrolase</keyword>
<dbReference type="InterPro" id="IPR033123">
    <property type="entry name" value="GH11_dom"/>
</dbReference>
<dbReference type="InterPro" id="IPR013320">
    <property type="entry name" value="ConA-like_dom_sf"/>
</dbReference>
<evidence type="ECO:0000256" key="13">
    <source>
        <dbReference type="SAM" id="SignalP"/>
    </source>
</evidence>
<dbReference type="UniPathway" id="UPA00114"/>
<evidence type="ECO:0000256" key="4">
    <source>
        <dbReference type="ARBA" id="ARBA00012590"/>
    </source>
</evidence>
<dbReference type="SUPFAM" id="SSF49899">
    <property type="entry name" value="Concanavalin A-like lectins/glucanases"/>
    <property type="match status" value="1"/>
</dbReference>
<keyword evidence="7 10" id="KW-0119">Carbohydrate metabolism</keyword>
<organism evidence="15 16">
    <name type="scientific">Panaeolus cyanescens</name>
    <dbReference type="NCBI Taxonomy" id="181874"/>
    <lineage>
        <taxon>Eukaryota</taxon>
        <taxon>Fungi</taxon>
        <taxon>Dikarya</taxon>
        <taxon>Basidiomycota</taxon>
        <taxon>Agaricomycotina</taxon>
        <taxon>Agaricomycetes</taxon>
        <taxon>Agaricomycetidae</taxon>
        <taxon>Agaricales</taxon>
        <taxon>Agaricineae</taxon>
        <taxon>Galeropsidaceae</taxon>
        <taxon>Panaeolus</taxon>
    </lineage>
</organism>
<comment type="similarity">
    <text evidence="3 10 11">Belongs to the glycosyl hydrolase 11 (cellulase G) family.</text>
</comment>
<feature type="active site" description="Nucleophile" evidence="10">
    <location>
        <position position="128"/>
    </location>
</feature>
<evidence type="ECO:0000256" key="9">
    <source>
        <dbReference type="ARBA" id="ARBA00023326"/>
    </source>
</evidence>
<evidence type="ECO:0000256" key="3">
    <source>
        <dbReference type="ARBA" id="ARBA00007792"/>
    </source>
</evidence>
<dbReference type="GO" id="GO:0031176">
    <property type="term" value="F:endo-1,4-beta-xylanase activity"/>
    <property type="evidence" value="ECO:0007669"/>
    <property type="project" value="UniProtKB-UniRule"/>
</dbReference>
<dbReference type="Pfam" id="PF00457">
    <property type="entry name" value="Glyco_hydro_11"/>
    <property type="match status" value="1"/>
</dbReference>
<evidence type="ECO:0000256" key="11">
    <source>
        <dbReference type="RuleBase" id="RU362015"/>
    </source>
</evidence>
<evidence type="ECO:0000256" key="2">
    <source>
        <dbReference type="ARBA" id="ARBA00004851"/>
    </source>
</evidence>
<dbReference type="PROSITE" id="PS00776">
    <property type="entry name" value="GH11_1"/>
    <property type="match status" value="1"/>
</dbReference>
<evidence type="ECO:0000256" key="8">
    <source>
        <dbReference type="ARBA" id="ARBA00023295"/>
    </source>
</evidence>
<proteinExistence type="inferred from homology"/>
<evidence type="ECO:0000256" key="6">
    <source>
        <dbReference type="ARBA" id="ARBA00022801"/>
    </source>
</evidence>
<accession>A0A409YTL0</accession>
<dbReference type="InterPro" id="IPR013319">
    <property type="entry name" value="GH11/12"/>
</dbReference>
<keyword evidence="16" id="KW-1185">Reference proteome</keyword>
<protein>
    <recommendedName>
        <fullName evidence="4 10">Endo-1,4-beta-xylanase</fullName>
        <ecNumber evidence="4 10">3.2.1.8</ecNumber>
    </recommendedName>
</protein>
<dbReference type="EMBL" id="NHTK01000670">
    <property type="protein sequence ID" value="PPR06330.1"/>
    <property type="molecule type" value="Genomic_DNA"/>
</dbReference>
<dbReference type="EC" id="3.2.1.8" evidence="4 10"/>
<keyword evidence="9 10" id="KW-0624">Polysaccharide degradation</keyword>
<feature type="region of interest" description="Disordered" evidence="12">
    <location>
        <begin position="22"/>
        <end position="41"/>
    </location>
</feature>
<comment type="pathway">
    <text evidence="2 10 11">Glycan degradation; xylan degradation.</text>
</comment>
<evidence type="ECO:0000313" key="16">
    <source>
        <dbReference type="Proteomes" id="UP000284842"/>
    </source>
</evidence>
<evidence type="ECO:0000256" key="10">
    <source>
        <dbReference type="PROSITE-ProRule" id="PRU01097"/>
    </source>
</evidence>
<feature type="chain" id="PRO_5018993913" description="Endo-1,4-beta-xylanase" evidence="13">
    <location>
        <begin position="19"/>
        <end position="242"/>
    </location>
</feature>
<evidence type="ECO:0000256" key="7">
    <source>
        <dbReference type="ARBA" id="ARBA00023277"/>
    </source>
</evidence>
<feature type="domain" description="GH11" evidence="14">
    <location>
        <begin position="38"/>
        <end position="240"/>
    </location>
</feature>
<keyword evidence="5 10" id="KW-0858">Xylan degradation</keyword>
<dbReference type="InParanoid" id="A0A409YTL0"/>
<dbReference type="PANTHER" id="PTHR46828:SF2">
    <property type="entry name" value="ENDO-1,4-BETA-XYLANASE A-RELATED"/>
    <property type="match status" value="1"/>
</dbReference>
<keyword evidence="13" id="KW-0732">Signal</keyword>
<feature type="active site" description="Proton donor" evidence="10">
    <location>
        <position position="227"/>
    </location>
</feature>
<evidence type="ECO:0000259" key="14">
    <source>
        <dbReference type="PROSITE" id="PS51761"/>
    </source>
</evidence>
<dbReference type="OrthoDB" id="2115822at2759"/>
<dbReference type="PROSITE" id="PS51761">
    <property type="entry name" value="GH11_3"/>
    <property type="match status" value="1"/>
</dbReference>
<gene>
    <name evidence="15" type="ORF">CVT24_001007</name>
</gene>
<feature type="signal peptide" evidence="13">
    <location>
        <begin position="1"/>
        <end position="18"/>
    </location>
</feature>
<reference evidence="15 16" key="1">
    <citation type="journal article" date="2018" name="Evol. Lett.">
        <title>Horizontal gene cluster transfer increased hallucinogenic mushroom diversity.</title>
        <authorList>
            <person name="Reynolds H.T."/>
            <person name="Vijayakumar V."/>
            <person name="Gluck-Thaler E."/>
            <person name="Korotkin H.B."/>
            <person name="Matheny P.B."/>
            <person name="Slot J.C."/>
        </authorList>
    </citation>
    <scope>NUCLEOTIDE SEQUENCE [LARGE SCALE GENOMIC DNA]</scope>
    <source>
        <strain evidence="15 16">2629</strain>
    </source>
</reference>
<dbReference type="Gene3D" id="2.60.120.180">
    <property type="match status" value="1"/>
</dbReference>
<dbReference type="Proteomes" id="UP000284842">
    <property type="component" value="Unassembled WGS sequence"/>
</dbReference>
<comment type="catalytic activity">
    <reaction evidence="1 10 11">
        <text>Endohydrolysis of (1-&gt;4)-beta-D-xylosidic linkages in xylans.</text>
        <dbReference type="EC" id="3.2.1.8"/>
    </reaction>
</comment>
<name>A0A409YTL0_9AGAR</name>
<dbReference type="AlphaFoldDB" id="A0A409YTL0"/>
<evidence type="ECO:0000256" key="5">
    <source>
        <dbReference type="ARBA" id="ARBA00022651"/>
    </source>
</evidence>
<dbReference type="GO" id="GO:0045493">
    <property type="term" value="P:xylan catabolic process"/>
    <property type="evidence" value="ECO:0007669"/>
    <property type="project" value="UniProtKB-UniRule"/>
</dbReference>
<sequence length="242" mass="25847">MLSIKSNFALLLFILTSASNLSPSTTPALAHGARLERRTPPNTSGPYDPYFYTWWTDGNVDAVYSNGAGGQFLIQWKDNGLGGKLIGGKGFNPGTASRVIRYSGTYNPSASSEAFLAVRGWTRNPLVEYYIIDAYSPSIYPLTNTNVTQVGTVDCDDASYTIYQSQQVGQPSINGASTNFAQYWSVRAQSKTTGTISGAVSVACHANAWARAGMRLGNHDYQIVATEAVGGTGTTAIAIPYA</sequence>
<dbReference type="PANTHER" id="PTHR46828">
    <property type="entry name" value="ENDO-1,4-BETA-XYLANASE A-RELATED"/>
    <property type="match status" value="1"/>
</dbReference>
<dbReference type="PRINTS" id="PR00911">
    <property type="entry name" value="GLHYDRLASE11"/>
</dbReference>